<proteinExistence type="predicted"/>
<protein>
    <submittedName>
        <fullName evidence="2">Uncharacterized protein</fullName>
    </submittedName>
</protein>
<sequence length="93" mass="9470">MAAARRCMPPAFHSAWANRPTPRTPAYPRARASAGSPETTPANTATTSTSTGFTKPIARAALGPMPSGPCAQSRSTRTEAPASAMLAAATAMP</sequence>
<organism evidence="2 3">
    <name type="scientific">Actinokineospora bangkokensis</name>
    <dbReference type="NCBI Taxonomy" id="1193682"/>
    <lineage>
        <taxon>Bacteria</taxon>
        <taxon>Bacillati</taxon>
        <taxon>Actinomycetota</taxon>
        <taxon>Actinomycetes</taxon>
        <taxon>Pseudonocardiales</taxon>
        <taxon>Pseudonocardiaceae</taxon>
        <taxon>Actinokineospora</taxon>
    </lineage>
</organism>
<reference evidence="2 3" key="1">
    <citation type="submission" date="2016-10" db="EMBL/GenBank/DDBJ databases">
        <title>The Draft Genome Sequence of Actinokineospora bangkokensis 44EHWT reveals the biosynthetic pathway of antifungal compounds Thailandins with unusual extender unit butylmalonyl-CoA.</title>
        <authorList>
            <person name="Greule A."/>
            <person name="Intra B."/>
            <person name="Flemming S."/>
            <person name="Rommel M.G."/>
            <person name="Panbangred W."/>
            <person name="Bechthold A."/>
        </authorList>
    </citation>
    <scope>NUCLEOTIDE SEQUENCE [LARGE SCALE GENOMIC DNA]</scope>
    <source>
        <strain evidence="2 3">44EHW</strain>
    </source>
</reference>
<dbReference type="Proteomes" id="UP000186040">
    <property type="component" value="Unassembled WGS sequence"/>
</dbReference>
<evidence type="ECO:0000313" key="3">
    <source>
        <dbReference type="Proteomes" id="UP000186040"/>
    </source>
</evidence>
<feature type="compositionally biased region" description="Low complexity" evidence="1">
    <location>
        <begin position="39"/>
        <end position="54"/>
    </location>
</feature>
<dbReference type="AlphaFoldDB" id="A0A1Q9LJF6"/>
<accession>A0A1Q9LJF6</accession>
<keyword evidence="3" id="KW-1185">Reference proteome</keyword>
<feature type="region of interest" description="Disordered" evidence="1">
    <location>
        <begin position="1"/>
        <end position="93"/>
    </location>
</feature>
<evidence type="ECO:0000256" key="1">
    <source>
        <dbReference type="SAM" id="MobiDB-lite"/>
    </source>
</evidence>
<name>A0A1Q9LJF6_9PSEU</name>
<comment type="caution">
    <text evidence="2">The sequence shown here is derived from an EMBL/GenBank/DDBJ whole genome shotgun (WGS) entry which is preliminary data.</text>
</comment>
<feature type="compositionally biased region" description="Low complexity" evidence="1">
    <location>
        <begin position="80"/>
        <end position="93"/>
    </location>
</feature>
<feature type="compositionally biased region" description="Low complexity" evidence="1">
    <location>
        <begin position="17"/>
        <end position="32"/>
    </location>
</feature>
<dbReference type="STRING" id="1193682.BJP25_22460"/>
<dbReference type="EMBL" id="MKQR01000017">
    <property type="protein sequence ID" value="OLR92109.1"/>
    <property type="molecule type" value="Genomic_DNA"/>
</dbReference>
<gene>
    <name evidence="2" type="ORF">BJP25_22460</name>
</gene>
<evidence type="ECO:0000313" key="2">
    <source>
        <dbReference type="EMBL" id="OLR92109.1"/>
    </source>
</evidence>